<protein>
    <submittedName>
        <fullName evidence="1">NAD(P)/FAD-dependent oxidoreductase</fullName>
    </submittedName>
</protein>
<evidence type="ECO:0000313" key="2">
    <source>
        <dbReference type="Proteomes" id="UP001500037"/>
    </source>
</evidence>
<proteinExistence type="predicted"/>
<organism evidence="1 2">
    <name type="scientific">Kitasatospora nipponensis</name>
    <dbReference type="NCBI Taxonomy" id="258049"/>
    <lineage>
        <taxon>Bacteria</taxon>
        <taxon>Bacillati</taxon>
        <taxon>Actinomycetota</taxon>
        <taxon>Actinomycetes</taxon>
        <taxon>Kitasatosporales</taxon>
        <taxon>Streptomycetaceae</taxon>
        <taxon>Kitasatospora</taxon>
    </lineage>
</organism>
<comment type="caution">
    <text evidence="1">The sequence shown here is derived from an EMBL/GenBank/DDBJ whole genome shotgun (WGS) entry which is preliminary data.</text>
</comment>
<evidence type="ECO:0000313" key="1">
    <source>
        <dbReference type="EMBL" id="GAA1247339.1"/>
    </source>
</evidence>
<gene>
    <name evidence="1" type="ORF">GCM10009665_42920</name>
</gene>
<dbReference type="SUPFAM" id="SSF51905">
    <property type="entry name" value="FAD/NAD(P)-binding domain"/>
    <property type="match status" value="1"/>
</dbReference>
<dbReference type="Gene3D" id="3.40.50.720">
    <property type="entry name" value="NAD(P)-binding Rossmann-like Domain"/>
    <property type="match status" value="1"/>
</dbReference>
<sequence length="487" mass="50716">MVGSGPNGLAAAVTMARAGLVVQVYEGADEIGGGLRTKALFRSDVRHDICSAVHPMAAASPFFREFDLPARGVELLQPEAGYAHPLRRGPAAIAYRSLERTCAELGADGARWRALMAPLLRHSEGLVDYLLSGQRSLPRDPVVPLLLAGPVLAHGTGLATSRFAEPQAAALLAGVAAHVVGRMPTPASAVVALMLGHLAHGSGWPVPRGGSAAIADALAADLAAHGGKIVTGQRIGDLREVRGARAILLDVGPKEFLAIGGPLLPDRYRAALRAFRYGPGAAKVDFLVSEPIPWADPRVGRAATVHLGGTQREVFRQETLVARGLPGREPFVLVVDPVAADPGRAAGGYRPVWAYAHVPNGDPVDPVALVTARIEQFAPGFAETVVERRALSAPDLERYNPNYVGGDIAAGAMTLRQSVLRPTPRWDPHRTALRGVYLCSTATPPGPGVHGMAGYLAARSALRREFGIRTAPSLAPGAGIGGVGGGG</sequence>
<dbReference type="PANTHER" id="PTHR10668">
    <property type="entry name" value="PHYTOENE DEHYDROGENASE"/>
    <property type="match status" value="1"/>
</dbReference>
<reference evidence="2" key="1">
    <citation type="journal article" date="2019" name="Int. J. Syst. Evol. Microbiol.">
        <title>The Global Catalogue of Microorganisms (GCM) 10K type strain sequencing project: providing services to taxonomists for standard genome sequencing and annotation.</title>
        <authorList>
            <consortium name="The Broad Institute Genomics Platform"/>
            <consortium name="The Broad Institute Genome Sequencing Center for Infectious Disease"/>
            <person name="Wu L."/>
            <person name="Ma J."/>
        </authorList>
    </citation>
    <scope>NUCLEOTIDE SEQUENCE [LARGE SCALE GENOMIC DNA]</scope>
    <source>
        <strain evidence="2">JCM 13004</strain>
    </source>
</reference>
<dbReference type="InterPro" id="IPR036188">
    <property type="entry name" value="FAD/NAD-bd_sf"/>
</dbReference>
<dbReference type="EMBL" id="BAAALF010000079">
    <property type="protein sequence ID" value="GAA1247339.1"/>
    <property type="molecule type" value="Genomic_DNA"/>
</dbReference>
<dbReference type="Gene3D" id="3.50.50.60">
    <property type="entry name" value="FAD/NAD(P)-binding domain"/>
    <property type="match status" value="1"/>
</dbReference>
<name>A0ABP4H6G6_9ACTN</name>
<dbReference type="Pfam" id="PF13450">
    <property type="entry name" value="NAD_binding_8"/>
    <property type="match status" value="1"/>
</dbReference>
<dbReference type="PANTHER" id="PTHR10668:SF105">
    <property type="entry name" value="DEHYDROGENASE-RELATED"/>
    <property type="match status" value="1"/>
</dbReference>
<dbReference type="Proteomes" id="UP001500037">
    <property type="component" value="Unassembled WGS sequence"/>
</dbReference>
<accession>A0ABP4H6G6</accession>
<keyword evidence="2" id="KW-1185">Reference proteome</keyword>